<evidence type="ECO:0000256" key="3">
    <source>
        <dbReference type="ARBA" id="ARBA00022490"/>
    </source>
</evidence>
<dbReference type="GO" id="GO:0005874">
    <property type="term" value="C:microtubule"/>
    <property type="evidence" value="ECO:0007669"/>
    <property type="project" value="UniProtKB-KW"/>
</dbReference>
<dbReference type="Pfam" id="PF12770">
    <property type="entry name" value="CHAT"/>
    <property type="match status" value="1"/>
</dbReference>
<feature type="repeat" description="TPR" evidence="10">
    <location>
        <begin position="287"/>
        <end position="320"/>
    </location>
</feature>
<dbReference type="GO" id="GO:0005737">
    <property type="term" value="C:cytoplasm"/>
    <property type="evidence" value="ECO:0007669"/>
    <property type="project" value="TreeGrafter"/>
</dbReference>
<organism evidence="14 15">
    <name type="scientific">Ferriphaselus amnicola</name>
    <dbReference type="NCBI Taxonomy" id="1188319"/>
    <lineage>
        <taxon>Bacteria</taxon>
        <taxon>Pseudomonadati</taxon>
        <taxon>Pseudomonadota</taxon>
        <taxon>Betaproteobacteria</taxon>
        <taxon>Nitrosomonadales</taxon>
        <taxon>Gallionellaceae</taxon>
        <taxon>Ferriphaselus</taxon>
    </lineage>
</organism>
<dbReference type="PANTHER" id="PTHR45783">
    <property type="entry name" value="KINESIN LIGHT CHAIN"/>
    <property type="match status" value="1"/>
</dbReference>
<feature type="repeat" description="TPR" evidence="10">
    <location>
        <begin position="539"/>
        <end position="572"/>
    </location>
</feature>
<keyword evidence="7 11" id="KW-0175">Coiled coil</keyword>
<feature type="domain" description="CHAT" evidence="13">
    <location>
        <begin position="835"/>
        <end position="1175"/>
    </location>
</feature>
<accession>A0A2Z6GAH2</accession>
<evidence type="ECO:0000256" key="5">
    <source>
        <dbReference type="ARBA" id="ARBA00022737"/>
    </source>
</evidence>
<evidence type="ECO:0000256" key="4">
    <source>
        <dbReference type="ARBA" id="ARBA00022701"/>
    </source>
</evidence>
<keyword evidence="5" id="KW-0677">Repeat</keyword>
<feature type="repeat" description="TPR" evidence="10">
    <location>
        <begin position="161"/>
        <end position="194"/>
    </location>
</feature>
<evidence type="ECO:0000256" key="9">
    <source>
        <dbReference type="ARBA" id="ARBA00023212"/>
    </source>
</evidence>
<dbReference type="PROSITE" id="PS50005">
    <property type="entry name" value="TPR"/>
    <property type="match status" value="9"/>
</dbReference>
<reference evidence="14 15" key="1">
    <citation type="submission" date="2018-06" db="EMBL/GenBank/DDBJ databases">
        <title>OYT1 Genome Sequencing.</title>
        <authorList>
            <person name="Kato S."/>
            <person name="Itoh T."/>
            <person name="Ohkuma M."/>
        </authorList>
    </citation>
    <scope>NUCLEOTIDE SEQUENCE [LARGE SCALE GENOMIC DNA]</scope>
    <source>
        <strain evidence="14 15">OYT1</strain>
    </source>
</reference>
<evidence type="ECO:0000256" key="1">
    <source>
        <dbReference type="ARBA" id="ARBA00004245"/>
    </source>
</evidence>
<evidence type="ECO:0000256" key="8">
    <source>
        <dbReference type="ARBA" id="ARBA00023175"/>
    </source>
</evidence>
<dbReference type="PROSITE" id="PS50293">
    <property type="entry name" value="TPR_REGION"/>
    <property type="match status" value="2"/>
</dbReference>
<dbReference type="AlphaFoldDB" id="A0A2Z6GAH2"/>
<feature type="coiled-coil region" evidence="11">
    <location>
        <begin position="716"/>
        <end position="743"/>
    </location>
</feature>
<keyword evidence="9" id="KW-0206">Cytoskeleton</keyword>
<evidence type="ECO:0000256" key="11">
    <source>
        <dbReference type="SAM" id="Coils"/>
    </source>
</evidence>
<comment type="similarity">
    <text evidence="2">Belongs to the kinesin light chain family.</text>
</comment>
<keyword evidence="3" id="KW-0963">Cytoplasm</keyword>
<evidence type="ECO:0000256" key="6">
    <source>
        <dbReference type="ARBA" id="ARBA00022803"/>
    </source>
</evidence>
<dbReference type="InterPro" id="IPR011990">
    <property type="entry name" value="TPR-like_helical_dom_sf"/>
</dbReference>
<dbReference type="SUPFAM" id="SSF48452">
    <property type="entry name" value="TPR-like"/>
    <property type="match status" value="3"/>
</dbReference>
<feature type="repeat" description="TPR" evidence="10">
    <location>
        <begin position="77"/>
        <end position="110"/>
    </location>
</feature>
<dbReference type="STRING" id="1188319.OYT1_01768"/>
<dbReference type="Pfam" id="PF13176">
    <property type="entry name" value="TPR_7"/>
    <property type="match status" value="1"/>
</dbReference>
<dbReference type="GO" id="GO:0005871">
    <property type="term" value="C:kinesin complex"/>
    <property type="evidence" value="ECO:0007669"/>
    <property type="project" value="InterPro"/>
</dbReference>
<sequence>MIVDRWVLTVLCALMIGVVQAGDLSKADEEELQRAKQLNAQVLELYQKGDYQGAATLAEQTLEIREKILGPQHAATATSLNNLAAAYKALKQYDKALPLYLRALEIREKVLGFEHTATAQSLSNLAVLYEATGQDEKSLPLRQRILAIREKTLGAEHGETAASLNNLATLYEKLGQRDQAMPLYQRAAAIKAKASGAESVETAQQLNIQALTYRIQEQYDKALPLLLRALPIYEKTLGAEHPETVGCLDDLAGLYVKLVEYEKALPYYQRALAIREKTLGPEHSELAETLNALAKLHEEMGQYSGAAPYYQRALAIREKTLGREHADTLLSMNDLAGLHYKFGQYDQALQLYQRVLSVREKTLGPNHSQTAVSLEGLGLVYADLSQYDKALPLYQRALQIREKAFGLEHPTVASSLNNLASLYRSLGQYEKALPLYQQALAIDENALGKEHPDTATDLNNLAALFDDLGQYDKEIPLLLRALAIREKSLGAEHPSTATSLGNLAGLYETLEQYDKALALYQRALSIREKSLGAEHADTAISLSNLAMVYRRLGQFDQSLPLLQRALSIREKVFGQEHEDTANSLSFLAFLHGIQRQPVESLAYFRRGEHAIGLVIERAFSILTEQEKLALVQGNVWSYHGMLSLIHRQLASDPAAIRAGLDLVLSRKGIVFDAQARQQDAIARSLDPETKKLWDALSNQRSELAKLMQSKPETLGSEAYQKRIADYQAAITQLESQLASKSALVAQEFKQRTVTSQEVANTLGKSGVLAEFVKIQDYDWEHGKWSDTWRYLAFILHGDGKIQLVDLGEAGALESTVQAALKPIGLVGSSNDQQQDATRSLYQTLWQPIAAAVGDANKVVFSPDGLLNLVPFAAMQDDNGHYLIESRQISYVTSGRDLTKGDLGIKPETELYLAANPKFDLAVQVSPTPASEELTRGAVRSAGFGLHFSPLPGTAQEAEQVPSYLTGKHTVLTGKEATEDSVLNIRRPRVMHLSTHGFFLADQASITQGTRGASRIDSEQPQTHHSDSASALPAGYENPLVRSGLAFAGANHAGDAKGGRDGLLTALEVSGMDLHGTDLVTLSACETGRGEVKSGEGVFGLRRAFALAGTAHLMMSLWPVSDDVTAQQMQRFYQLYGKKTNPAAALRQAQLATIAELRSKKGQAEPALWAPFIVQGW</sequence>
<feature type="repeat" description="TPR" evidence="10">
    <location>
        <begin position="413"/>
        <end position="446"/>
    </location>
</feature>
<dbReference type="GO" id="GO:0019894">
    <property type="term" value="F:kinesin binding"/>
    <property type="evidence" value="ECO:0007669"/>
    <property type="project" value="TreeGrafter"/>
</dbReference>
<dbReference type="InterPro" id="IPR024983">
    <property type="entry name" value="CHAT_dom"/>
</dbReference>
<dbReference type="GO" id="GO:0007018">
    <property type="term" value="P:microtubule-based movement"/>
    <property type="evidence" value="ECO:0007669"/>
    <property type="project" value="TreeGrafter"/>
</dbReference>
<evidence type="ECO:0000256" key="12">
    <source>
        <dbReference type="SAM" id="MobiDB-lite"/>
    </source>
</evidence>
<dbReference type="OrthoDB" id="8549434at2"/>
<dbReference type="PANTHER" id="PTHR45783:SF3">
    <property type="entry name" value="KINESIN LIGHT CHAIN"/>
    <property type="match status" value="1"/>
</dbReference>
<evidence type="ECO:0000256" key="7">
    <source>
        <dbReference type="ARBA" id="ARBA00023054"/>
    </source>
</evidence>
<dbReference type="Proteomes" id="UP000033070">
    <property type="component" value="Chromosome"/>
</dbReference>
<feature type="compositionally biased region" description="Basic and acidic residues" evidence="12">
    <location>
        <begin position="1013"/>
        <end position="1026"/>
    </location>
</feature>
<dbReference type="Pfam" id="PF13424">
    <property type="entry name" value="TPR_12"/>
    <property type="match status" value="6"/>
</dbReference>
<evidence type="ECO:0000259" key="13">
    <source>
        <dbReference type="Pfam" id="PF12770"/>
    </source>
</evidence>
<dbReference type="EMBL" id="AP018738">
    <property type="protein sequence ID" value="BBE50463.1"/>
    <property type="molecule type" value="Genomic_DNA"/>
</dbReference>
<dbReference type="Gene3D" id="1.25.40.10">
    <property type="entry name" value="Tetratricopeptide repeat domain"/>
    <property type="match status" value="4"/>
</dbReference>
<dbReference type="RefSeq" id="WP_062626935.1">
    <property type="nucleotide sequence ID" value="NZ_AP018738.1"/>
</dbReference>
<evidence type="ECO:0000313" key="15">
    <source>
        <dbReference type="Proteomes" id="UP000033070"/>
    </source>
</evidence>
<keyword evidence="6 10" id="KW-0802">TPR repeat</keyword>
<dbReference type="InterPro" id="IPR019734">
    <property type="entry name" value="TPR_rpt"/>
</dbReference>
<dbReference type="PRINTS" id="PR00381">
    <property type="entry name" value="KINESINLIGHT"/>
</dbReference>
<keyword evidence="15" id="KW-1185">Reference proteome</keyword>
<feature type="repeat" description="TPR" evidence="10">
    <location>
        <begin position="371"/>
        <end position="404"/>
    </location>
</feature>
<feature type="repeat" description="TPR" evidence="10">
    <location>
        <begin position="245"/>
        <end position="278"/>
    </location>
</feature>
<keyword evidence="8" id="KW-0505">Motor protein</keyword>
<evidence type="ECO:0000256" key="10">
    <source>
        <dbReference type="PROSITE-ProRule" id="PRU00339"/>
    </source>
</evidence>
<name>A0A2Z6GAH2_9PROT</name>
<protein>
    <submittedName>
        <fullName evidence="14">Photosystem I assembly protein Ycf3</fullName>
    </submittedName>
</protein>
<feature type="repeat" description="TPR" evidence="10">
    <location>
        <begin position="497"/>
        <end position="530"/>
    </location>
</feature>
<comment type="subcellular location">
    <subcellularLocation>
        <location evidence="1">Cytoplasm</location>
        <location evidence="1">Cytoskeleton</location>
    </subcellularLocation>
</comment>
<feature type="repeat" description="TPR" evidence="10">
    <location>
        <begin position="329"/>
        <end position="362"/>
    </location>
</feature>
<evidence type="ECO:0000313" key="14">
    <source>
        <dbReference type="EMBL" id="BBE50463.1"/>
    </source>
</evidence>
<proteinExistence type="inferred from homology"/>
<feature type="region of interest" description="Disordered" evidence="12">
    <location>
        <begin position="1008"/>
        <end position="1033"/>
    </location>
</feature>
<gene>
    <name evidence="14" type="ORF">OYT1_ch0900</name>
</gene>
<keyword evidence="4" id="KW-0493">Microtubule</keyword>
<dbReference type="SMART" id="SM00028">
    <property type="entry name" value="TPR"/>
    <property type="match status" value="13"/>
</dbReference>
<dbReference type="InterPro" id="IPR002151">
    <property type="entry name" value="Kinesin_light"/>
</dbReference>
<evidence type="ECO:0000256" key="2">
    <source>
        <dbReference type="ARBA" id="ARBA00009622"/>
    </source>
</evidence>
<dbReference type="Pfam" id="PF13374">
    <property type="entry name" value="TPR_10"/>
    <property type="match status" value="1"/>
</dbReference>
<dbReference type="KEGG" id="fam:OYT1_ch0900"/>